<dbReference type="InterPro" id="IPR016187">
    <property type="entry name" value="CTDL_fold"/>
</dbReference>
<keyword evidence="1" id="KW-0472">Membrane</keyword>
<dbReference type="PANTHER" id="PTHR45710:SF8">
    <property type="entry name" value="RERATING FAMILY MEMBER 4"/>
    <property type="match status" value="1"/>
</dbReference>
<feature type="transmembrane region" description="Helical" evidence="1">
    <location>
        <begin position="12"/>
        <end position="34"/>
    </location>
</feature>
<feature type="non-terminal residue" evidence="2">
    <location>
        <position position="92"/>
    </location>
</feature>
<keyword evidence="1" id="KW-1133">Transmembrane helix</keyword>
<feature type="non-terminal residue" evidence="2">
    <location>
        <position position="1"/>
    </location>
</feature>
<evidence type="ECO:0000313" key="3">
    <source>
        <dbReference type="Proteomes" id="UP000827986"/>
    </source>
</evidence>
<name>A0A9D3XN45_9SAUR</name>
<evidence type="ECO:0000256" key="1">
    <source>
        <dbReference type="SAM" id="Phobius"/>
    </source>
</evidence>
<accession>A0A9D3XN45</accession>
<sequence>LLSGLKPWARRWAVPSVVLNLILSILLLIVTIALSAKKPEPCLADPTCPDGWVRHLEKCYYFSQAEGNWTYSQSHCSALGASLAAIDTQHEM</sequence>
<evidence type="ECO:0000313" key="2">
    <source>
        <dbReference type="EMBL" id="KAH1182702.1"/>
    </source>
</evidence>
<keyword evidence="1" id="KW-0812">Transmembrane</keyword>
<keyword evidence="3" id="KW-1185">Reference proteome</keyword>
<proteinExistence type="predicted"/>
<dbReference type="EMBL" id="JAHDVG010000466">
    <property type="protein sequence ID" value="KAH1182702.1"/>
    <property type="molecule type" value="Genomic_DNA"/>
</dbReference>
<dbReference type="SUPFAM" id="SSF56436">
    <property type="entry name" value="C-type lectin-like"/>
    <property type="match status" value="1"/>
</dbReference>
<dbReference type="InterPro" id="IPR016186">
    <property type="entry name" value="C-type_lectin-like/link_sf"/>
</dbReference>
<comment type="caution">
    <text evidence="2">The sequence shown here is derived from an EMBL/GenBank/DDBJ whole genome shotgun (WGS) entry which is preliminary data.</text>
</comment>
<dbReference type="AlphaFoldDB" id="A0A9D3XN45"/>
<dbReference type="Proteomes" id="UP000827986">
    <property type="component" value="Unassembled WGS sequence"/>
</dbReference>
<gene>
    <name evidence="2" type="ORF">KIL84_004194</name>
</gene>
<reference evidence="2" key="1">
    <citation type="submission" date="2021-09" db="EMBL/GenBank/DDBJ databases">
        <title>The genome of Mauremys mutica provides insights into the evolution of semi-aquatic lifestyle.</title>
        <authorList>
            <person name="Gong S."/>
            <person name="Gao Y."/>
        </authorList>
    </citation>
    <scope>NUCLEOTIDE SEQUENCE</scope>
    <source>
        <strain evidence="2">MM-2020</strain>
        <tissue evidence="2">Muscle</tissue>
    </source>
</reference>
<dbReference type="InterPro" id="IPR050828">
    <property type="entry name" value="C-type_lectin/matrix_domain"/>
</dbReference>
<dbReference type="Gene3D" id="3.10.100.10">
    <property type="entry name" value="Mannose-Binding Protein A, subunit A"/>
    <property type="match status" value="1"/>
</dbReference>
<dbReference type="PANTHER" id="PTHR45710">
    <property type="entry name" value="C-TYPE LECTIN DOMAIN-CONTAINING PROTEIN 180"/>
    <property type="match status" value="1"/>
</dbReference>
<organism evidence="2 3">
    <name type="scientific">Mauremys mutica</name>
    <name type="common">yellowpond turtle</name>
    <dbReference type="NCBI Taxonomy" id="74926"/>
    <lineage>
        <taxon>Eukaryota</taxon>
        <taxon>Metazoa</taxon>
        <taxon>Chordata</taxon>
        <taxon>Craniata</taxon>
        <taxon>Vertebrata</taxon>
        <taxon>Euteleostomi</taxon>
        <taxon>Archelosauria</taxon>
        <taxon>Testudinata</taxon>
        <taxon>Testudines</taxon>
        <taxon>Cryptodira</taxon>
        <taxon>Durocryptodira</taxon>
        <taxon>Testudinoidea</taxon>
        <taxon>Geoemydidae</taxon>
        <taxon>Geoemydinae</taxon>
        <taxon>Mauremys</taxon>
    </lineage>
</organism>
<protein>
    <submittedName>
        <fullName evidence="2">Uncharacterized protein</fullName>
    </submittedName>
</protein>